<sequence>MSICTVMYDSRNVELAIWLITFSCYIYCITISIVCMIHRFVMNLLFYGPTIPNPFSHTYIQMETIGTRVLRLKSFELVYSEVKGKGRKHLNVKPERAYCV</sequence>
<dbReference type="EMBL" id="JAYMYQ010000004">
    <property type="protein sequence ID" value="KAK7338191.1"/>
    <property type="molecule type" value="Genomic_DNA"/>
</dbReference>
<protein>
    <submittedName>
        <fullName evidence="2">Uncharacterized protein</fullName>
    </submittedName>
</protein>
<evidence type="ECO:0000313" key="2">
    <source>
        <dbReference type="EMBL" id="KAK7338191.1"/>
    </source>
</evidence>
<keyword evidence="1" id="KW-0472">Membrane</keyword>
<evidence type="ECO:0000256" key="1">
    <source>
        <dbReference type="SAM" id="Phobius"/>
    </source>
</evidence>
<feature type="transmembrane region" description="Helical" evidence="1">
    <location>
        <begin position="15"/>
        <end position="37"/>
    </location>
</feature>
<accession>A0AAN9LLK6</accession>
<dbReference type="Proteomes" id="UP001367508">
    <property type="component" value="Unassembled WGS sequence"/>
</dbReference>
<evidence type="ECO:0000313" key="3">
    <source>
        <dbReference type="Proteomes" id="UP001367508"/>
    </source>
</evidence>
<dbReference type="AlphaFoldDB" id="A0AAN9LLK6"/>
<reference evidence="2 3" key="1">
    <citation type="submission" date="2024-01" db="EMBL/GenBank/DDBJ databases">
        <title>The genomes of 5 underutilized Papilionoideae crops provide insights into root nodulation and disease resistanc.</title>
        <authorList>
            <person name="Jiang F."/>
        </authorList>
    </citation>
    <scope>NUCLEOTIDE SEQUENCE [LARGE SCALE GENOMIC DNA]</scope>
    <source>
        <strain evidence="2">LVBAO_FW01</strain>
        <tissue evidence="2">Leaves</tissue>
    </source>
</reference>
<comment type="caution">
    <text evidence="2">The sequence shown here is derived from an EMBL/GenBank/DDBJ whole genome shotgun (WGS) entry which is preliminary data.</text>
</comment>
<keyword evidence="3" id="KW-1185">Reference proteome</keyword>
<keyword evidence="1" id="KW-0812">Transmembrane</keyword>
<gene>
    <name evidence="2" type="ORF">VNO77_18793</name>
</gene>
<name>A0AAN9LLK6_CANGL</name>
<proteinExistence type="predicted"/>
<keyword evidence="1" id="KW-1133">Transmembrane helix</keyword>
<organism evidence="2 3">
    <name type="scientific">Canavalia gladiata</name>
    <name type="common">Sword bean</name>
    <name type="synonym">Dolichos gladiatus</name>
    <dbReference type="NCBI Taxonomy" id="3824"/>
    <lineage>
        <taxon>Eukaryota</taxon>
        <taxon>Viridiplantae</taxon>
        <taxon>Streptophyta</taxon>
        <taxon>Embryophyta</taxon>
        <taxon>Tracheophyta</taxon>
        <taxon>Spermatophyta</taxon>
        <taxon>Magnoliopsida</taxon>
        <taxon>eudicotyledons</taxon>
        <taxon>Gunneridae</taxon>
        <taxon>Pentapetalae</taxon>
        <taxon>rosids</taxon>
        <taxon>fabids</taxon>
        <taxon>Fabales</taxon>
        <taxon>Fabaceae</taxon>
        <taxon>Papilionoideae</taxon>
        <taxon>50 kb inversion clade</taxon>
        <taxon>NPAAA clade</taxon>
        <taxon>indigoferoid/millettioid clade</taxon>
        <taxon>Phaseoleae</taxon>
        <taxon>Canavalia</taxon>
    </lineage>
</organism>